<comment type="caution">
    <text evidence="2">The sequence shown here is derived from an EMBL/GenBank/DDBJ whole genome shotgun (WGS) entry which is preliminary data.</text>
</comment>
<gene>
    <name evidence="2" type="ORF">ACFPOF_21285</name>
</gene>
<keyword evidence="1" id="KW-0472">Membrane</keyword>
<evidence type="ECO:0008006" key="4">
    <source>
        <dbReference type="Google" id="ProtNLM"/>
    </source>
</evidence>
<name>A0ABW0HWG5_9BACL</name>
<keyword evidence="1" id="KW-0812">Transmembrane</keyword>
<keyword evidence="3" id="KW-1185">Reference proteome</keyword>
<dbReference type="EMBL" id="JBHSMI010000029">
    <property type="protein sequence ID" value="MFC5405283.1"/>
    <property type="molecule type" value="Genomic_DNA"/>
</dbReference>
<evidence type="ECO:0000313" key="3">
    <source>
        <dbReference type="Proteomes" id="UP001596113"/>
    </source>
</evidence>
<protein>
    <recommendedName>
        <fullName evidence="4">DUF4907 domain-containing protein</fullName>
    </recommendedName>
</protein>
<sequence>MTHKRMTWSLAAILAVIALTFVLYQYYYLHGGPSSFGDKFALIREYAKLSDWSSSQKVGDSVKRIWKKGHALAAITHTDPQYSVLNISLTELQRAVETCNLPKVGKLTSYNVLLFDQLISTASPNK</sequence>
<dbReference type="RefSeq" id="WP_378136391.1">
    <property type="nucleotide sequence ID" value="NZ_JBHSMI010000029.1"/>
</dbReference>
<proteinExistence type="predicted"/>
<evidence type="ECO:0000256" key="1">
    <source>
        <dbReference type="SAM" id="Phobius"/>
    </source>
</evidence>
<keyword evidence="1" id="KW-1133">Transmembrane helix</keyword>
<evidence type="ECO:0000313" key="2">
    <source>
        <dbReference type="EMBL" id="MFC5405283.1"/>
    </source>
</evidence>
<organism evidence="2 3">
    <name type="scientific">Cohnella soli</name>
    <dbReference type="NCBI Taxonomy" id="425005"/>
    <lineage>
        <taxon>Bacteria</taxon>
        <taxon>Bacillati</taxon>
        <taxon>Bacillota</taxon>
        <taxon>Bacilli</taxon>
        <taxon>Bacillales</taxon>
        <taxon>Paenibacillaceae</taxon>
        <taxon>Cohnella</taxon>
    </lineage>
</organism>
<feature type="transmembrane region" description="Helical" evidence="1">
    <location>
        <begin position="6"/>
        <end position="29"/>
    </location>
</feature>
<accession>A0ABW0HWG5</accession>
<dbReference type="Proteomes" id="UP001596113">
    <property type="component" value="Unassembled WGS sequence"/>
</dbReference>
<reference evidence="3" key="1">
    <citation type="journal article" date="2019" name="Int. J. Syst. Evol. Microbiol.">
        <title>The Global Catalogue of Microorganisms (GCM) 10K type strain sequencing project: providing services to taxonomists for standard genome sequencing and annotation.</title>
        <authorList>
            <consortium name="The Broad Institute Genomics Platform"/>
            <consortium name="The Broad Institute Genome Sequencing Center for Infectious Disease"/>
            <person name="Wu L."/>
            <person name="Ma J."/>
        </authorList>
    </citation>
    <scope>NUCLEOTIDE SEQUENCE [LARGE SCALE GENOMIC DNA]</scope>
    <source>
        <strain evidence="3">CGMCC 1.18575</strain>
    </source>
</reference>